<dbReference type="AlphaFoldDB" id="A0AAV1K6U9"/>
<gene>
    <name evidence="1" type="ORF">LNINA_LOCUS15175</name>
</gene>
<evidence type="ECO:0000313" key="2">
    <source>
        <dbReference type="Proteomes" id="UP001497472"/>
    </source>
</evidence>
<proteinExistence type="predicted"/>
<organism evidence="1 2">
    <name type="scientific">Leptosia nina</name>
    <dbReference type="NCBI Taxonomy" id="320188"/>
    <lineage>
        <taxon>Eukaryota</taxon>
        <taxon>Metazoa</taxon>
        <taxon>Ecdysozoa</taxon>
        <taxon>Arthropoda</taxon>
        <taxon>Hexapoda</taxon>
        <taxon>Insecta</taxon>
        <taxon>Pterygota</taxon>
        <taxon>Neoptera</taxon>
        <taxon>Endopterygota</taxon>
        <taxon>Lepidoptera</taxon>
        <taxon>Glossata</taxon>
        <taxon>Ditrysia</taxon>
        <taxon>Papilionoidea</taxon>
        <taxon>Pieridae</taxon>
        <taxon>Pierinae</taxon>
        <taxon>Leptosia</taxon>
    </lineage>
</organism>
<reference evidence="1 2" key="1">
    <citation type="submission" date="2023-11" db="EMBL/GenBank/DDBJ databases">
        <authorList>
            <person name="Okamura Y."/>
        </authorList>
    </citation>
    <scope>NUCLEOTIDE SEQUENCE [LARGE SCALE GENOMIC DNA]</scope>
</reference>
<evidence type="ECO:0000313" key="1">
    <source>
        <dbReference type="EMBL" id="CAK1556426.1"/>
    </source>
</evidence>
<name>A0AAV1K6U9_9NEOP</name>
<protein>
    <submittedName>
        <fullName evidence="1">Uncharacterized protein</fullName>
    </submittedName>
</protein>
<dbReference type="EMBL" id="CAVLEF010000283">
    <property type="protein sequence ID" value="CAK1556426.1"/>
    <property type="molecule type" value="Genomic_DNA"/>
</dbReference>
<keyword evidence="2" id="KW-1185">Reference proteome</keyword>
<sequence>MQIQTNSIQNIKFGCEYQSRSLVGAQKSVNKAYLHRPSDILPSPLKPSTSNVEIVSKSEEAVQKKTRSEILKKIFKSGPRVFSGPVEKVLKWHKSLQEIGVLVLYEIVAKCVNVRPTETCAKNLVVRDENGPAMQVVYYEIDFLMPEIRPPCTVRVIGKMVAGANRLQAFNVRLATGDDVATLPRRAAVSAHHVYNLCEEYGS</sequence>
<dbReference type="Proteomes" id="UP001497472">
    <property type="component" value="Unassembled WGS sequence"/>
</dbReference>
<comment type="caution">
    <text evidence="1">The sequence shown here is derived from an EMBL/GenBank/DDBJ whole genome shotgun (WGS) entry which is preliminary data.</text>
</comment>
<accession>A0AAV1K6U9</accession>